<keyword evidence="5" id="KW-1185">Reference proteome</keyword>
<comment type="caution">
    <text evidence="4">The sequence shown here is derived from an EMBL/GenBank/DDBJ whole genome shotgun (WGS) entry which is preliminary data.</text>
</comment>
<dbReference type="PANTHER" id="PTHR30543">
    <property type="entry name" value="CHROMATE REDUCTASE"/>
    <property type="match status" value="1"/>
</dbReference>
<dbReference type="RefSeq" id="WP_008046044.1">
    <property type="nucleotide sequence ID" value="NZ_CH724152.1"/>
</dbReference>
<proteinExistence type="predicted"/>
<feature type="domain" description="NADPH-dependent FMN reductase-like" evidence="3">
    <location>
        <begin position="1"/>
        <end position="143"/>
    </location>
</feature>
<dbReference type="InterPro" id="IPR005025">
    <property type="entry name" value="FMN_Rdtase-like_dom"/>
</dbReference>
<dbReference type="EMBL" id="AAOE01000016">
    <property type="protein sequence ID" value="EAR08802.1"/>
    <property type="molecule type" value="Genomic_DNA"/>
</dbReference>
<dbReference type="PANTHER" id="PTHR30543:SF21">
    <property type="entry name" value="NAD(P)H-DEPENDENT FMN REDUCTASE LOT6"/>
    <property type="match status" value="1"/>
</dbReference>
<keyword evidence="2" id="KW-0285">Flavoprotein</keyword>
<evidence type="ECO:0000313" key="5">
    <source>
        <dbReference type="Proteomes" id="UP000005953"/>
    </source>
</evidence>
<protein>
    <recommendedName>
        <fullName evidence="3">NADPH-dependent FMN reductase-like domain-containing protein</fullName>
    </recommendedName>
</protein>
<dbReference type="GO" id="GO:0010181">
    <property type="term" value="F:FMN binding"/>
    <property type="evidence" value="ECO:0007669"/>
    <property type="project" value="TreeGrafter"/>
</dbReference>
<dbReference type="AlphaFoldDB" id="A4BGJ6"/>
<gene>
    <name evidence="4" type="ORF">MED297_09061</name>
</gene>
<dbReference type="GO" id="GO:0016491">
    <property type="term" value="F:oxidoreductase activity"/>
    <property type="evidence" value="ECO:0007669"/>
    <property type="project" value="InterPro"/>
</dbReference>
<dbReference type="OrthoDB" id="9812295at2"/>
<reference evidence="4 5" key="1">
    <citation type="submission" date="2006-02" db="EMBL/GenBank/DDBJ databases">
        <authorList>
            <person name="Pinhassi J."/>
            <person name="Pedros-Alio C."/>
            <person name="Ferriera S."/>
            <person name="Johnson J."/>
            <person name="Kravitz S."/>
            <person name="Halpern A."/>
            <person name="Remington K."/>
            <person name="Beeson K."/>
            <person name="Tran B."/>
            <person name="Rogers Y.-H."/>
            <person name="Friedman R."/>
            <person name="Venter J.C."/>
        </authorList>
    </citation>
    <scope>NUCLEOTIDE SEQUENCE [LARGE SCALE GENOMIC DNA]</scope>
    <source>
        <strain evidence="4 5">MED297</strain>
    </source>
</reference>
<evidence type="ECO:0000256" key="2">
    <source>
        <dbReference type="ARBA" id="ARBA00022643"/>
    </source>
</evidence>
<dbReference type="InterPro" id="IPR050712">
    <property type="entry name" value="NAD(P)H-dep_reductase"/>
</dbReference>
<dbReference type="Proteomes" id="UP000005953">
    <property type="component" value="Unassembled WGS sequence"/>
</dbReference>
<accession>A4BGJ6</accession>
<evidence type="ECO:0000313" key="4">
    <source>
        <dbReference type="EMBL" id="EAR08802.1"/>
    </source>
</evidence>
<dbReference type="SUPFAM" id="SSF52218">
    <property type="entry name" value="Flavoproteins"/>
    <property type="match status" value="1"/>
</dbReference>
<organism evidence="4 5">
    <name type="scientific">Reinekea blandensis MED297</name>
    <dbReference type="NCBI Taxonomy" id="314283"/>
    <lineage>
        <taxon>Bacteria</taxon>
        <taxon>Pseudomonadati</taxon>
        <taxon>Pseudomonadota</taxon>
        <taxon>Gammaproteobacteria</taxon>
        <taxon>Oceanospirillales</taxon>
        <taxon>Saccharospirillaceae</taxon>
        <taxon>Reinekea</taxon>
    </lineage>
</organism>
<dbReference type="Pfam" id="PF03358">
    <property type="entry name" value="FMN_red"/>
    <property type="match status" value="1"/>
</dbReference>
<dbReference type="Gene3D" id="3.40.50.360">
    <property type="match status" value="1"/>
</dbReference>
<comment type="cofactor">
    <cofactor evidence="1">
        <name>FMN</name>
        <dbReference type="ChEBI" id="CHEBI:58210"/>
    </cofactor>
</comment>
<dbReference type="GO" id="GO:0005829">
    <property type="term" value="C:cytosol"/>
    <property type="evidence" value="ECO:0007669"/>
    <property type="project" value="TreeGrafter"/>
</dbReference>
<keyword evidence="2" id="KW-0288">FMN</keyword>
<sequence length="175" mass="19517">MKIIGIVGSLRKDSLHRKVFNQYKELAKEHFELIDGEIAEFPMYDGEHDDHPAVVTLAEQIRSADGVIFFSPEYNYSIPGSLKNALDALSRQNPQPFAGKPAAIVGASPGNAGTARMQYHLRQVGVFLDLHIMNKPEVMISGAFSKLQDDVIVDEQTVEFLGLHAKSFAEFVRRF</sequence>
<evidence type="ECO:0000256" key="1">
    <source>
        <dbReference type="ARBA" id="ARBA00001917"/>
    </source>
</evidence>
<dbReference type="HOGENOM" id="CLU_055322_4_2_6"/>
<name>A4BGJ6_9GAMM</name>
<dbReference type="InterPro" id="IPR029039">
    <property type="entry name" value="Flavoprotein-like_sf"/>
</dbReference>
<evidence type="ECO:0000259" key="3">
    <source>
        <dbReference type="Pfam" id="PF03358"/>
    </source>
</evidence>
<dbReference type="STRING" id="314283.MED297_09061"/>